<sequence>MRMGKCSVDELVTDYLMTAGESGFNLESIVDYFRRAIHPEILKQIYRLPEMPTMINDWVKHTQRFDNQWRELQSIKSSIPTTMPHRNNPFRYDSSNAPISMNNLVMPMAIDAVHTPLTDNK</sequence>
<dbReference type="GeneID" id="20665912"/>
<dbReference type="EMBL" id="KI925460">
    <property type="protein sequence ID" value="ETW79945.1"/>
    <property type="molecule type" value="Genomic_DNA"/>
</dbReference>
<organism evidence="1 2">
    <name type="scientific">Heterobasidion irregulare (strain TC 32-1)</name>
    <dbReference type="NCBI Taxonomy" id="747525"/>
    <lineage>
        <taxon>Eukaryota</taxon>
        <taxon>Fungi</taxon>
        <taxon>Dikarya</taxon>
        <taxon>Basidiomycota</taxon>
        <taxon>Agaricomycotina</taxon>
        <taxon>Agaricomycetes</taxon>
        <taxon>Russulales</taxon>
        <taxon>Bondarzewiaceae</taxon>
        <taxon>Heterobasidion</taxon>
        <taxon>Heterobasidion annosum species complex</taxon>
    </lineage>
</organism>
<evidence type="ECO:0000313" key="1">
    <source>
        <dbReference type="EMBL" id="ETW79945.1"/>
    </source>
</evidence>
<evidence type="ECO:0000313" key="2">
    <source>
        <dbReference type="Proteomes" id="UP000030671"/>
    </source>
</evidence>
<dbReference type="KEGG" id="hir:HETIRDRAFT_103505"/>
<dbReference type="OrthoDB" id="3049938at2759"/>
<dbReference type="RefSeq" id="XP_009548475.1">
    <property type="nucleotide sequence ID" value="XM_009550180.1"/>
</dbReference>
<gene>
    <name evidence="1" type="ORF">HETIRDRAFT_103505</name>
</gene>
<dbReference type="InParanoid" id="W4K3N2"/>
<dbReference type="AlphaFoldDB" id="W4K3N2"/>
<name>W4K3N2_HETIT</name>
<keyword evidence="2" id="KW-1185">Reference proteome</keyword>
<dbReference type="HOGENOM" id="CLU_040945_1_0_1"/>
<dbReference type="Proteomes" id="UP000030671">
    <property type="component" value="Unassembled WGS sequence"/>
</dbReference>
<reference evidence="1 2" key="1">
    <citation type="journal article" date="2012" name="New Phytol.">
        <title>Insight into trade-off between wood decay and parasitism from the genome of a fungal forest pathogen.</title>
        <authorList>
            <person name="Olson A."/>
            <person name="Aerts A."/>
            <person name="Asiegbu F."/>
            <person name="Belbahri L."/>
            <person name="Bouzid O."/>
            <person name="Broberg A."/>
            <person name="Canback B."/>
            <person name="Coutinho P.M."/>
            <person name="Cullen D."/>
            <person name="Dalman K."/>
            <person name="Deflorio G."/>
            <person name="van Diepen L.T."/>
            <person name="Dunand C."/>
            <person name="Duplessis S."/>
            <person name="Durling M."/>
            <person name="Gonthier P."/>
            <person name="Grimwood J."/>
            <person name="Fossdal C.G."/>
            <person name="Hansson D."/>
            <person name="Henrissat B."/>
            <person name="Hietala A."/>
            <person name="Himmelstrand K."/>
            <person name="Hoffmeister D."/>
            <person name="Hogberg N."/>
            <person name="James T.Y."/>
            <person name="Karlsson M."/>
            <person name="Kohler A."/>
            <person name="Kues U."/>
            <person name="Lee Y.H."/>
            <person name="Lin Y.C."/>
            <person name="Lind M."/>
            <person name="Lindquist E."/>
            <person name="Lombard V."/>
            <person name="Lucas S."/>
            <person name="Lunden K."/>
            <person name="Morin E."/>
            <person name="Murat C."/>
            <person name="Park J."/>
            <person name="Raffaello T."/>
            <person name="Rouze P."/>
            <person name="Salamov A."/>
            <person name="Schmutz J."/>
            <person name="Solheim H."/>
            <person name="Stahlberg J."/>
            <person name="Velez H."/>
            <person name="de Vries R.P."/>
            <person name="Wiebenga A."/>
            <person name="Woodward S."/>
            <person name="Yakovlev I."/>
            <person name="Garbelotto M."/>
            <person name="Martin F."/>
            <person name="Grigoriev I.V."/>
            <person name="Stenlid J."/>
        </authorList>
    </citation>
    <scope>NUCLEOTIDE SEQUENCE [LARGE SCALE GENOMIC DNA]</scope>
    <source>
        <strain evidence="1 2">TC 32-1</strain>
    </source>
</reference>
<accession>W4K3N2</accession>
<proteinExistence type="predicted"/>
<protein>
    <submittedName>
        <fullName evidence="1">Uncharacterized protein</fullName>
    </submittedName>
</protein>